<evidence type="ECO:0000256" key="1">
    <source>
        <dbReference type="SAM" id="MobiDB-lite"/>
    </source>
</evidence>
<dbReference type="AlphaFoldDB" id="A0A8H3FGP7"/>
<accession>A0A8H3FGP7</accession>
<keyword evidence="3" id="KW-1185">Reference proteome</keyword>
<evidence type="ECO:0000313" key="3">
    <source>
        <dbReference type="Proteomes" id="UP000664203"/>
    </source>
</evidence>
<feature type="compositionally biased region" description="Basic and acidic residues" evidence="1">
    <location>
        <begin position="20"/>
        <end position="55"/>
    </location>
</feature>
<protein>
    <submittedName>
        <fullName evidence="2">Uncharacterized protein</fullName>
    </submittedName>
</protein>
<feature type="compositionally biased region" description="Basic and acidic residues" evidence="1">
    <location>
        <begin position="94"/>
        <end position="106"/>
    </location>
</feature>
<proteinExistence type="predicted"/>
<feature type="compositionally biased region" description="Basic and acidic residues" evidence="1">
    <location>
        <begin position="74"/>
        <end position="83"/>
    </location>
</feature>
<dbReference type="Proteomes" id="UP000664203">
    <property type="component" value="Unassembled WGS sequence"/>
</dbReference>
<comment type="caution">
    <text evidence="2">The sequence shown here is derived from an EMBL/GenBank/DDBJ whole genome shotgun (WGS) entry which is preliminary data.</text>
</comment>
<feature type="compositionally biased region" description="Low complexity" evidence="1">
    <location>
        <begin position="57"/>
        <end position="69"/>
    </location>
</feature>
<evidence type="ECO:0000313" key="2">
    <source>
        <dbReference type="EMBL" id="CAF9921613.1"/>
    </source>
</evidence>
<organism evidence="2 3">
    <name type="scientific">Alectoria fallacina</name>
    <dbReference type="NCBI Taxonomy" id="1903189"/>
    <lineage>
        <taxon>Eukaryota</taxon>
        <taxon>Fungi</taxon>
        <taxon>Dikarya</taxon>
        <taxon>Ascomycota</taxon>
        <taxon>Pezizomycotina</taxon>
        <taxon>Lecanoromycetes</taxon>
        <taxon>OSLEUM clade</taxon>
        <taxon>Lecanoromycetidae</taxon>
        <taxon>Lecanorales</taxon>
        <taxon>Lecanorineae</taxon>
        <taxon>Parmeliaceae</taxon>
        <taxon>Alectoria</taxon>
    </lineage>
</organism>
<sequence length="128" mass="14217">MAGQAAETRHRRRWTVGSHPGDHDGRCTHMDDDERLEGEEGRGRDPSQWRRRCENPDGSSAFSSSDADGPTAPRDYEGRARGEDCDEGPSTPRGYDHGRDMSGRRDEDDDDYEGPPTPRGYGRGVNAP</sequence>
<feature type="region of interest" description="Disordered" evidence="1">
    <location>
        <begin position="1"/>
        <end position="128"/>
    </location>
</feature>
<reference evidence="2" key="1">
    <citation type="submission" date="2021-03" db="EMBL/GenBank/DDBJ databases">
        <authorList>
            <person name="Tagirdzhanova G."/>
        </authorList>
    </citation>
    <scope>NUCLEOTIDE SEQUENCE</scope>
</reference>
<name>A0A8H3FGP7_9LECA</name>
<gene>
    <name evidence="2" type="ORF">ALECFALPRED_001840</name>
</gene>
<dbReference type="EMBL" id="CAJPDR010000147">
    <property type="protein sequence ID" value="CAF9921613.1"/>
    <property type="molecule type" value="Genomic_DNA"/>
</dbReference>